<keyword evidence="3" id="KW-1185">Reference proteome</keyword>
<accession>A0A3P7IG89</accession>
<reference evidence="2 3" key="1">
    <citation type="submission" date="2018-11" db="EMBL/GenBank/DDBJ databases">
        <authorList>
            <consortium name="Pathogen Informatics"/>
        </authorList>
    </citation>
    <scope>NUCLEOTIDE SEQUENCE [LARGE SCALE GENOMIC DNA]</scope>
</reference>
<keyword evidence="1" id="KW-1133">Transmembrane helix</keyword>
<sequence>MLRDNPDDYIDPSRKSYLDFDGELDVPESGLVAQTRNGVRVGRIMNFITVGFVLLLICGSVVAGVITFIVKANKGGDGKVCRRGAVLVTVRQCPRVRWIHFQSTSADSVALVSTLSSAFY</sequence>
<proteinExistence type="predicted"/>
<evidence type="ECO:0000313" key="3">
    <source>
        <dbReference type="Proteomes" id="UP000270094"/>
    </source>
</evidence>
<dbReference type="EMBL" id="UYYB01009318">
    <property type="protein sequence ID" value="VDM68586.1"/>
    <property type="molecule type" value="Genomic_DNA"/>
</dbReference>
<dbReference type="Proteomes" id="UP000270094">
    <property type="component" value="Unassembled WGS sequence"/>
</dbReference>
<name>A0A3P7IG89_STRVU</name>
<evidence type="ECO:0000256" key="1">
    <source>
        <dbReference type="SAM" id="Phobius"/>
    </source>
</evidence>
<feature type="transmembrane region" description="Helical" evidence="1">
    <location>
        <begin position="44"/>
        <end position="70"/>
    </location>
</feature>
<keyword evidence="1" id="KW-0812">Transmembrane</keyword>
<protein>
    <submittedName>
        <fullName evidence="2">Uncharacterized protein</fullName>
    </submittedName>
</protein>
<organism evidence="2 3">
    <name type="scientific">Strongylus vulgaris</name>
    <name type="common">Blood worm</name>
    <dbReference type="NCBI Taxonomy" id="40348"/>
    <lineage>
        <taxon>Eukaryota</taxon>
        <taxon>Metazoa</taxon>
        <taxon>Ecdysozoa</taxon>
        <taxon>Nematoda</taxon>
        <taxon>Chromadorea</taxon>
        <taxon>Rhabditida</taxon>
        <taxon>Rhabditina</taxon>
        <taxon>Rhabditomorpha</taxon>
        <taxon>Strongyloidea</taxon>
        <taxon>Strongylidae</taxon>
        <taxon>Strongylus</taxon>
    </lineage>
</organism>
<dbReference type="AlphaFoldDB" id="A0A3P7IG89"/>
<evidence type="ECO:0000313" key="2">
    <source>
        <dbReference type="EMBL" id="VDM68586.1"/>
    </source>
</evidence>
<gene>
    <name evidence="2" type="ORF">SVUK_LOCUS3584</name>
</gene>
<keyword evidence="1" id="KW-0472">Membrane</keyword>